<evidence type="ECO:0000256" key="3">
    <source>
        <dbReference type="ARBA" id="ARBA00022475"/>
    </source>
</evidence>
<evidence type="ECO:0000256" key="10">
    <source>
        <dbReference type="ARBA" id="ARBA00073546"/>
    </source>
</evidence>
<dbReference type="RefSeq" id="WP_131866460.1">
    <property type="nucleotide sequence ID" value="NZ_SMCR01000008.1"/>
</dbReference>
<dbReference type="EMBL" id="SMCR01000008">
    <property type="protein sequence ID" value="TCV93698.1"/>
    <property type="molecule type" value="Genomic_DNA"/>
</dbReference>
<keyword evidence="3" id="KW-1003">Cell membrane</keyword>
<dbReference type="GO" id="GO:0005886">
    <property type="term" value="C:plasma membrane"/>
    <property type="evidence" value="ECO:0007669"/>
    <property type="project" value="UniProtKB-SubCell"/>
</dbReference>
<evidence type="ECO:0000256" key="9">
    <source>
        <dbReference type="ARBA" id="ARBA00049531"/>
    </source>
</evidence>
<evidence type="ECO:0000256" key="4">
    <source>
        <dbReference type="ARBA" id="ARBA00022516"/>
    </source>
</evidence>
<organism evidence="13 14">
    <name type="scientific">Biostraticola tofi</name>
    <dbReference type="NCBI Taxonomy" id="466109"/>
    <lineage>
        <taxon>Bacteria</taxon>
        <taxon>Pseudomonadati</taxon>
        <taxon>Pseudomonadota</taxon>
        <taxon>Gammaproteobacteria</taxon>
        <taxon>Enterobacterales</taxon>
        <taxon>Bruguierivoracaceae</taxon>
        <taxon>Biostraticola</taxon>
    </lineage>
</organism>
<name>A0A4R3YQ22_9GAMM</name>
<accession>A0A4R3YQ22</accession>
<feature type="domain" description="Serine aminopeptidase S33" evidence="12">
    <location>
        <begin position="54"/>
        <end position="313"/>
    </location>
</feature>
<dbReference type="SUPFAM" id="SSF53474">
    <property type="entry name" value="alpha/beta-Hydrolases"/>
    <property type="match status" value="1"/>
</dbReference>
<keyword evidence="6" id="KW-0378">Hydrolase</keyword>
<dbReference type="Pfam" id="PF12146">
    <property type="entry name" value="Hydrolase_4"/>
    <property type="match status" value="1"/>
</dbReference>
<dbReference type="EC" id="3.1.1.5" evidence="2"/>
<evidence type="ECO:0000256" key="2">
    <source>
        <dbReference type="ARBA" id="ARBA00013274"/>
    </source>
</evidence>
<dbReference type="AlphaFoldDB" id="A0A4R3YQ22"/>
<keyword evidence="7" id="KW-0443">Lipid metabolism</keyword>
<gene>
    <name evidence="13" type="ORF">EDC52_10881</name>
</gene>
<dbReference type="PANTHER" id="PTHR11614">
    <property type="entry name" value="PHOSPHOLIPASE-RELATED"/>
    <property type="match status" value="1"/>
</dbReference>
<comment type="subcellular location">
    <subcellularLocation>
        <location evidence="1">Cell inner membrane</location>
    </subcellularLocation>
</comment>
<proteinExistence type="predicted"/>
<evidence type="ECO:0000256" key="1">
    <source>
        <dbReference type="ARBA" id="ARBA00004533"/>
    </source>
</evidence>
<dbReference type="OrthoDB" id="9788260at2"/>
<dbReference type="InterPro" id="IPR029058">
    <property type="entry name" value="AB_hydrolase_fold"/>
</dbReference>
<comment type="caution">
    <text evidence="13">The sequence shown here is derived from an EMBL/GenBank/DDBJ whole genome shotgun (WGS) entry which is preliminary data.</text>
</comment>
<evidence type="ECO:0000256" key="7">
    <source>
        <dbReference type="ARBA" id="ARBA00023098"/>
    </source>
</evidence>
<protein>
    <recommendedName>
        <fullName evidence="10">Lysophospholipase L2</fullName>
        <ecNumber evidence="2">3.1.1.5</ecNumber>
    </recommendedName>
    <alternativeName>
        <fullName evidence="11">Lecithinase B</fullName>
    </alternativeName>
</protein>
<evidence type="ECO:0000256" key="8">
    <source>
        <dbReference type="ARBA" id="ARBA00023136"/>
    </source>
</evidence>
<keyword evidence="5" id="KW-0997">Cell inner membrane</keyword>
<evidence type="ECO:0000256" key="6">
    <source>
        <dbReference type="ARBA" id="ARBA00022801"/>
    </source>
</evidence>
<dbReference type="GO" id="GO:0004622">
    <property type="term" value="F:phosphatidylcholine lysophospholipase activity"/>
    <property type="evidence" value="ECO:0007669"/>
    <property type="project" value="UniProtKB-EC"/>
</dbReference>
<dbReference type="Proteomes" id="UP000295719">
    <property type="component" value="Unassembled WGS sequence"/>
</dbReference>
<dbReference type="Gene3D" id="3.40.50.1820">
    <property type="entry name" value="alpha/beta hydrolase"/>
    <property type="match status" value="1"/>
</dbReference>
<keyword evidence="14" id="KW-1185">Reference proteome</keyword>
<dbReference type="NCBIfam" id="NF008019">
    <property type="entry name" value="PRK10749.1"/>
    <property type="match status" value="1"/>
</dbReference>
<evidence type="ECO:0000256" key="11">
    <source>
        <dbReference type="ARBA" id="ARBA00078036"/>
    </source>
</evidence>
<sequence>MLSVFRQSWQKREQQFSAFATGPLLDFWRQREEGEFIGVNGLPIGFVRLCSPAHDKVVVISTGRIESYVKYQEVAYDLYHCGYDVLIMDHRGQGRSGRLLEDSHRGHVQHFDDYVRDFSLFWQRYVPRDRYRCRFALAHSMGGAILALFLAREPDCCDAAVLCAPMFGIRLPMPSWLAWRVLEWAEGRPRLRDTYAVGTGAWHPSPFRANLLTHSRQRYQRSLRLYADEPTLRVGGPTYHWVREGLIASQGVMDNAATLTTPVMLLQAGEDKVVDNRSHGAFCRAMAAAGHPCEGNQPVCLPGARHEILFEKDSLRADALNMITDFFARYHSC</sequence>
<keyword evidence="8" id="KW-0472">Membrane</keyword>
<keyword evidence="4" id="KW-0444">Lipid biosynthesis</keyword>
<dbReference type="InterPro" id="IPR051044">
    <property type="entry name" value="MAG_DAG_Lipase"/>
</dbReference>
<evidence type="ECO:0000313" key="14">
    <source>
        <dbReference type="Proteomes" id="UP000295719"/>
    </source>
</evidence>
<dbReference type="FunFam" id="3.40.50.1820:FF:000020">
    <property type="entry name" value="Lysophospholipase L2"/>
    <property type="match status" value="1"/>
</dbReference>
<evidence type="ECO:0000313" key="13">
    <source>
        <dbReference type="EMBL" id="TCV93698.1"/>
    </source>
</evidence>
<dbReference type="InterPro" id="IPR022742">
    <property type="entry name" value="Hydrolase_4"/>
</dbReference>
<evidence type="ECO:0000256" key="5">
    <source>
        <dbReference type="ARBA" id="ARBA00022519"/>
    </source>
</evidence>
<dbReference type="GO" id="GO:0006629">
    <property type="term" value="P:lipid metabolic process"/>
    <property type="evidence" value="ECO:0007669"/>
    <property type="project" value="UniProtKB-KW"/>
</dbReference>
<reference evidence="13 14" key="1">
    <citation type="submission" date="2019-03" db="EMBL/GenBank/DDBJ databases">
        <title>Genomic Encyclopedia of Type Strains, Phase IV (KMG-IV): sequencing the most valuable type-strain genomes for metagenomic binning, comparative biology and taxonomic classification.</title>
        <authorList>
            <person name="Goeker M."/>
        </authorList>
    </citation>
    <scope>NUCLEOTIDE SEQUENCE [LARGE SCALE GENOMIC DNA]</scope>
    <source>
        <strain evidence="13 14">DSM 19580</strain>
    </source>
</reference>
<evidence type="ECO:0000259" key="12">
    <source>
        <dbReference type="Pfam" id="PF12146"/>
    </source>
</evidence>
<comment type="catalytic activity">
    <reaction evidence="9">
        <text>a 1-acyl-sn-glycero-3-phosphocholine + H2O = sn-glycerol 3-phosphocholine + a fatty acid + H(+)</text>
        <dbReference type="Rhea" id="RHEA:15177"/>
        <dbReference type="ChEBI" id="CHEBI:15377"/>
        <dbReference type="ChEBI" id="CHEBI:15378"/>
        <dbReference type="ChEBI" id="CHEBI:16870"/>
        <dbReference type="ChEBI" id="CHEBI:28868"/>
        <dbReference type="ChEBI" id="CHEBI:58168"/>
        <dbReference type="EC" id="3.1.1.5"/>
    </reaction>
</comment>